<dbReference type="RefSeq" id="WP_045916353.1">
    <property type="nucleotide sequence ID" value="NZ_LS398550.1"/>
</dbReference>
<dbReference type="Proteomes" id="UP000244992">
    <property type="component" value="Chromosome I"/>
</dbReference>
<gene>
    <name evidence="1" type="ORF">KATO_01651</name>
</gene>
<accession>A0A2U3RAS8</accession>
<sequence>MFDENNVGIQIIPYSEPYCRKKVNKVIFKVGNCQNILCEHTVNIGIIIDTIEFLQIGDNPNIGINNSLLYSLLIELGKDECCSTIKKVEINLDKIQPQCITELSTLLENNDTLTTFELKCNGSYAHSYLGFKSILIKTSLQKIVLNCNMKLEHIVGYFSLTKYPYLITLDLSYSFDRNTEADFSTSVQQFINILLNSMPSLRNFIYNGNKDFKKILLQNFLSIDDHNIYLKFISILYPDLSPQHNQQDQEQQVIDLTEESSAFYSQSKCDINDISDITTSLPYHSFHSNYNNIEASTSTSSNYINVLDLYNDIPSYPPPAYPSNCNLGPTSNILSKESDNLLLLGEDSSDRSLVIDEERCE</sequence>
<proteinExistence type="predicted"/>
<protein>
    <submittedName>
        <fullName evidence="1">Uncharacterized protein</fullName>
    </submittedName>
</protein>
<dbReference type="AlphaFoldDB" id="A0A2U3RAS8"/>
<evidence type="ECO:0000313" key="2">
    <source>
        <dbReference type="Proteomes" id="UP000244992"/>
    </source>
</evidence>
<evidence type="ECO:0000313" key="1">
    <source>
        <dbReference type="EMBL" id="SPR10319.1"/>
    </source>
</evidence>
<reference evidence="2" key="1">
    <citation type="submission" date="2018-03" db="EMBL/GenBank/DDBJ databases">
        <authorList>
            <person name="Batty M. E."/>
            <person name="Batty M E."/>
        </authorList>
    </citation>
    <scope>NUCLEOTIDE SEQUENCE [LARGE SCALE GENOMIC DNA]</scope>
</reference>
<dbReference type="SUPFAM" id="SSF52047">
    <property type="entry name" value="RNI-like"/>
    <property type="match status" value="1"/>
</dbReference>
<organism evidence="1 2">
    <name type="scientific">Orientia tsutsugamushi</name>
    <name type="common">Rickettsia tsutsugamushi</name>
    <dbReference type="NCBI Taxonomy" id="784"/>
    <lineage>
        <taxon>Bacteria</taxon>
        <taxon>Pseudomonadati</taxon>
        <taxon>Pseudomonadota</taxon>
        <taxon>Alphaproteobacteria</taxon>
        <taxon>Rickettsiales</taxon>
        <taxon>Rickettsiaceae</taxon>
        <taxon>Rickettsieae</taxon>
        <taxon>Orientia</taxon>
    </lineage>
</organism>
<dbReference type="EMBL" id="LS398550">
    <property type="protein sequence ID" value="SPR10319.1"/>
    <property type="molecule type" value="Genomic_DNA"/>
</dbReference>
<name>A0A2U3RAS8_ORITS</name>